<proteinExistence type="predicted"/>
<dbReference type="SUPFAM" id="SSF47413">
    <property type="entry name" value="lambda repressor-like DNA-binding domains"/>
    <property type="match status" value="1"/>
</dbReference>
<comment type="caution">
    <text evidence="2">The sequence shown here is derived from an EMBL/GenBank/DDBJ whole genome shotgun (WGS) entry which is preliminary data.</text>
</comment>
<accession>A0A4V1P2D1</accession>
<dbReference type="PROSITE" id="PS50943">
    <property type="entry name" value="HTH_CROC1"/>
    <property type="match status" value="1"/>
</dbReference>
<dbReference type="Proteomes" id="UP000290475">
    <property type="component" value="Unassembled WGS sequence"/>
</dbReference>
<evidence type="ECO:0000259" key="1">
    <source>
        <dbReference type="PROSITE" id="PS50943"/>
    </source>
</evidence>
<evidence type="ECO:0000313" key="3">
    <source>
        <dbReference type="Proteomes" id="UP000290475"/>
    </source>
</evidence>
<gene>
    <name evidence="2" type="ORF">BVJ53_04785</name>
</gene>
<dbReference type="InterPro" id="IPR001387">
    <property type="entry name" value="Cro/C1-type_HTH"/>
</dbReference>
<dbReference type="EMBL" id="MSSM01000009">
    <property type="protein sequence ID" value="RXT27100.1"/>
    <property type="molecule type" value="Genomic_DNA"/>
</dbReference>
<reference evidence="2 3" key="1">
    <citation type="submission" date="2017-01" db="EMBL/GenBank/DDBJ databases">
        <title>Lactobacillus chiayiensis sp. nov., a lactic acid bacterium isolated from compost.</title>
        <authorList>
            <person name="Huang C.-H."/>
        </authorList>
    </citation>
    <scope>NUCLEOTIDE SEQUENCE [LARGE SCALE GENOMIC DNA]</scope>
    <source>
        <strain evidence="3">chh01</strain>
    </source>
</reference>
<organism evidence="2 3">
    <name type="scientific">Lacticaseibacillus chiayiensis</name>
    <dbReference type="NCBI Taxonomy" id="2100821"/>
    <lineage>
        <taxon>Bacteria</taxon>
        <taxon>Bacillati</taxon>
        <taxon>Bacillota</taxon>
        <taxon>Bacilli</taxon>
        <taxon>Lactobacillales</taxon>
        <taxon>Lactobacillaceae</taxon>
        <taxon>Lacticaseibacillus</taxon>
    </lineage>
</organism>
<dbReference type="InterPro" id="IPR010982">
    <property type="entry name" value="Lambda_DNA-bd_dom_sf"/>
</dbReference>
<feature type="domain" description="HTH cro/C1-type" evidence="1">
    <location>
        <begin position="37"/>
        <end position="61"/>
    </location>
</feature>
<dbReference type="AlphaFoldDB" id="A0A4V1P2D1"/>
<dbReference type="GO" id="GO:0003677">
    <property type="term" value="F:DNA binding"/>
    <property type="evidence" value="ECO:0007669"/>
    <property type="project" value="InterPro"/>
</dbReference>
<protein>
    <recommendedName>
        <fullName evidence="1">HTH cro/C1-type domain-containing protein</fullName>
    </recommendedName>
</protein>
<evidence type="ECO:0000313" key="2">
    <source>
        <dbReference type="EMBL" id="RXT27100.1"/>
    </source>
</evidence>
<sequence length="70" mass="7973">MRRDVDFDDYLREQLRNPKVKQAYDCESSKLEAAVVISQAREAARLTQRALANKAGIPQATDRFTKTDSD</sequence>
<name>A0A4V1P2D1_9LACO</name>